<feature type="non-terminal residue" evidence="1">
    <location>
        <position position="1"/>
    </location>
</feature>
<feature type="non-terminal residue" evidence="1">
    <location>
        <position position="94"/>
    </location>
</feature>
<dbReference type="InParanoid" id="A0A2H3D1D0"/>
<proteinExistence type="predicted"/>
<dbReference type="OMA" id="GFQNTIT"/>
<dbReference type="Proteomes" id="UP000217790">
    <property type="component" value="Unassembled WGS sequence"/>
</dbReference>
<organism evidence="1 2">
    <name type="scientific">Armillaria gallica</name>
    <name type="common">Bulbous honey fungus</name>
    <name type="synonym">Armillaria bulbosa</name>
    <dbReference type="NCBI Taxonomy" id="47427"/>
    <lineage>
        <taxon>Eukaryota</taxon>
        <taxon>Fungi</taxon>
        <taxon>Dikarya</taxon>
        <taxon>Basidiomycota</taxon>
        <taxon>Agaricomycotina</taxon>
        <taxon>Agaricomycetes</taxon>
        <taxon>Agaricomycetidae</taxon>
        <taxon>Agaricales</taxon>
        <taxon>Marasmiineae</taxon>
        <taxon>Physalacriaceae</taxon>
        <taxon>Armillaria</taxon>
    </lineage>
</organism>
<evidence type="ECO:0000313" key="1">
    <source>
        <dbReference type="EMBL" id="PBK87900.1"/>
    </source>
</evidence>
<evidence type="ECO:0000313" key="2">
    <source>
        <dbReference type="Proteomes" id="UP000217790"/>
    </source>
</evidence>
<dbReference type="AlphaFoldDB" id="A0A2H3D1D0"/>
<gene>
    <name evidence="1" type="ORF">ARMGADRAFT_904283</name>
</gene>
<dbReference type="OrthoDB" id="3249498at2759"/>
<accession>A0A2H3D1D0</accession>
<dbReference type="STRING" id="47427.A0A2H3D1D0"/>
<sequence>LGIWLPDLMTSFYSKVPNKADDGIFFNEALAMVSALLIMLCQLSPKPCQILIYTDNTNTINIFNSLHAKPFYNSLLITAVDALIEHNAQIHILH</sequence>
<name>A0A2H3D1D0_ARMGA</name>
<dbReference type="EMBL" id="KZ293676">
    <property type="protein sequence ID" value="PBK87900.1"/>
    <property type="molecule type" value="Genomic_DNA"/>
</dbReference>
<protein>
    <recommendedName>
        <fullName evidence="3">RNase H type-1 domain-containing protein</fullName>
    </recommendedName>
</protein>
<evidence type="ECO:0008006" key="3">
    <source>
        <dbReference type="Google" id="ProtNLM"/>
    </source>
</evidence>
<keyword evidence="2" id="KW-1185">Reference proteome</keyword>
<reference evidence="2" key="1">
    <citation type="journal article" date="2017" name="Nat. Ecol. Evol.">
        <title>Genome expansion and lineage-specific genetic innovations in the forest pathogenic fungi Armillaria.</title>
        <authorList>
            <person name="Sipos G."/>
            <person name="Prasanna A.N."/>
            <person name="Walter M.C."/>
            <person name="O'Connor E."/>
            <person name="Balint B."/>
            <person name="Krizsan K."/>
            <person name="Kiss B."/>
            <person name="Hess J."/>
            <person name="Varga T."/>
            <person name="Slot J."/>
            <person name="Riley R."/>
            <person name="Boka B."/>
            <person name="Rigling D."/>
            <person name="Barry K."/>
            <person name="Lee J."/>
            <person name="Mihaltcheva S."/>
            <person name="LaButti K."/>
            <person name="Lipzen A."/>
            <person name="Waldron R."/>
            <person name="Moloney N.M."/>
            <person name="Sperisen C."/>
            <person name="Kredics L."/>
            <person name="Vagvoelgyi C."/>
            <person name="Patrignani A."/>
            <person name="Fitzpatrick D."/>
            <person name="Nagy I."/>
            <person name="Doyle S."/>
            <person name="Anderson J.B."/>
            <person name="Grigoriev I.V."/>
            <person name="Gueldener U."/>
            <person name="Muensterkoetter M."/>
            <person name="Nagy L.G."/>
        </authorList>
    </citation>
    <scope>NUCLEOTIDE SEQUENCE [LARGE SCALE GENOMIC DNA]</scope>
    <source>
        <strain evidence="2">Ar21-2</strain>
    </source>
</reference>